<dbReference type="PROSITE" id="PS51721">
    <property type="entry name" value="G_CP"/>
    <property type="match status" value="1"/>
</dbReference>
<dbReference type="Gene3D" id="3.40.50.300">
    <property type="entry name" value="P-loop containing nucleotide triphosphate hydrolases"/>
    <property type="match status" value="1"/>
</dbReference>
<evidence type="ECO:0000256" key="3">
    <source>
        <dbReference type="ARBA" id="ARBA00023134"/>
    </source>
</evidence>
<dbReference type="InterPro" id="IPR050755">
    <property type="entry name" value="TRAFAC_YlqF/YawG_RiboMat"/>
</dbReference>
<gene>
    <name evidence="10" type="primary">GNL2</name>
</gene>
<name>A0AAQ5ZFH5_AMPOC</name>
<dbReference type="GeneTree" id="ENSGT00810000125524"/>
<dbReference type="GO" id="GO:0005525">
    <property type="term" value="F:GTP binding"/>
    <property type="evidence" value="ECO:0007669"/>
    <property type="project" value="UniProtKB-KW"/>
</dbReference>
<evidence type="ECO:0000313" key="10">
    <source>
        <dbReference type="Ensembl" id="ENSAOCP00000064863.1"/>
    </source>
</evidence>
<proteinExistence type="inferred from homology"/>
<dbReference type="Gene3D" id="1.10.1580.10">
    <property type="match status" value="1"/>
</dbReference>
<comment type="similarity">
    <text evidence="7">Belongs to the TRAFAC class YlqF/YawG GTPase family. NOG2 subfamily.</text>
</comment>
<dbReference type="CDD" id="cd01858">
    <property type="entry name" value="NGP_1"/>
    <property type="match status" value="1"/>
</dbReference>
<dbReference type="FunFam" id="3.40.50.300:FF:000559">
    <property type="entry name" value="Nuclear/nucleolar GTPase 2"/>
    <property type="match status" value="1"/>
</dbReference>
<evidence type="ECO:0000256" key="6">
    <source>
        <dbReference type="ARBA" id="ARBA00065814"/>
    </source>
</evidence>
<evidence type="ECO:0000256" key="8">
    <source>
        <dbReference type="SAM" id="MobiDB-lite"/>
    </source>
</evidence>
<feature type="region of interest" description="Disordered" evidence="8">
    <location>
        <begin position="514"/>
        <end position="545"/>
    </location>
</feature>
<dbReference type="PANTHER" id="PTHR11089">
    <property type="entry name" value="GTP-BINDING PROTEIN-RELATED"/>
    <property type="match status" value="1"/>
</dbReference>
<comment type="subunit">
    <text evidence="6">Interacts with LYAR and RPL23A. Interacts with the nuclear importin-beta receptor and, at a lower extent, with importin-alpha.</text>
</comment>
<dbReference type="InterPro" id="IPR030378">
    <property type="entry name" value="G_CP_dom"/>
</dbReference>
<keyword evidence="4 7" id="KW-0539">Nucleus</keyword>
<reference evidence="10 11" key="1">
    <citation type="submission" date="2022-01" db="EMBL/GenBank/DDBJ databases">
        <title>A chromosome-scale genome assembly of the false clownfish, Amphiprion ocellaris.</title>
        <authorList>
            <person name="Ryu T."/>
        </authorList>
    </citation>
    <scope>NUCLEOTIDE SEQUENCE [LARGE SCALE GENOMIC DNA]</scope>
</reference>
<dbReference type="InterPro" id="IPR012971">
    <property type="entry name" value="NOG2_N_dom"/>
</dbReference>
<dbReference type="InterPro" id="IPR006073">
    <property type="entry name" value="GTP-bd"/>
</dbReference>
<dbReference type="FunFam" id="1.10.1580.10:FF:000001">
    <property type="entry name" value="Nucleolar GTP-binding protein 2"/>
    <property type="match status" value="1"/>
</dbReference>
<protein>
    <recommendedName>
        <fullName evidence="7">Nucleolar GTP-binding protein 2</fullName>
    </recommendedName>
</protein>
<reference evidence="10" key="2">
    <citation type="submission" date="2025-08" db="UniProtKB">
        <authorList>
            <consortium name="Ensembl"/>
        </authorList>
    </citation>
    <scope>IDENTIFICATION</scope>
</reference>
<reference evidence="10" key="3">
    <citation type="submission" date="2025-09" db="UniProtKB">
        <authorList>
            <consortium name="Ensembl"/>
        </authorList>
    </citation>
    <scope>IDENTIFICATION</scope>
</reference>
<dbReference type="PANTHER" id="PTHR11089:SF9">
    <property type="entry name" value="NUCLEOLAR GTP-BINDING PROTEIN 2"/>
    <property type="match status" value="1"/>
</dbReference>
<evidence type="ECO:0000256" key="7">
    <source>
        <dbReference type="RuleBase" id="RU364023"/>
    </source>
</evidence>
<keyword evidence="2 7" id="KW-0547">Nucleotide-binding</keyword>
<evidence type="ECO:0000256" key="2">
    <source>
        <dbReference type="ARBA" id="ARBA00022741"/>
    </source>
</evidence>
<dbReference type="Pfam" id="PF01926">
    <property type="entry name" value="MMR_HSR1"/>
    <property type="match status" value="1"/>
</dbReference>
<feature type="region of interest" description="Disordered" evidence="8">
    <location>
        <begin position="1"/>
        <end position="35"/>
    </location>
</feature>
<evidence type="ECO:0000259" key="9">
    <source>
        <dbReference type="PROSITE" id="PS51721"/>
    </source>
</evidence>
<dbReference type="Proteomes" id="UP001501940">
    <property type="component" value="Chromosome 9"/>
</dbReference>
<dbReference type="Ensembl" id="ENSAOCT00000051730.1">
    <property type="protein sequence ID" value="ENSAOCP00000064863.1"/>
    <property type="gene ID" value="ENSAOCG00000014396.2"/>
</dbReference>
<dbReference type="SUPFAM" id="SSF52540">
    <property type="entry name" value="P-loop containing nucleoside triphosphate hydrolases"/>
    <property type="match status" value="1"/>
</dbReference>
<evidence type="ECO:0000256" key="1">
    <source>
        <dbReference type="ARBA" id="ARBA00004604"/>
    </source>
</evidence>
<evidence type="ECO:0000313" key="11">
    <source>
        <dbReference type="Proteomes" id="UP001501940"/>
    </source>
</evidence>
<dbReference type="InterPro" id="IPR027417">
    <property type="entry name" value="P-loop_NTPase"/>
</dbReference>
<keyword evidence="11" id="KW-1185">Reference proteome</keyword>
<dbReference type="Pfam" id="PF08153">
    <property type="entry name" value="NGP1NT"/>
    <property type="match status" value="1"/>
</dbReference>
<dbReference type="GO" id="GO:0005730">
    <property type="term" value="C:nucleolus"/>
    <property type="evidence" value="ECO:0007669"/>
    <property type="project" value="UniProtKB-SubCell"/>
</dbReference>
<dbReference type="InterPro" id="IPR023179">
    <property type="entry name" value="GTP-bd_ortho_bundle_sf"/>
</dbReference>
<dbReference type="PRINTS" id="PR00326">
    <property type="entry name" value="GTP1OBG"/>
</dbReference>
<organism evidence="10 11">
    <name type="scientific">Amphiprion ocellaris</name>
    <name type="common">Clown anemonefish</name>
    <dbReference type="NCBI Taxonomy" id="80972"/>
    <lineage>
        <taxon>Eukaryota</taxon>
        <taxon>Metazoa</taxon>
        <taxon>Chordata</taxon>
        <taxon>Craniata</taxon>
        <taxon>Vertebrata</taxon>
        <taxon>Euteleostomi</taxon>
        <taxon>Actinopterygii</taxon>
        <taxon>Neopterygii</taxon>
        <taxon>Teleostei</taxon>
        <taxon>Neoteleostei</taxon>
        <taxon>Acanthomorphata</taxon>
        <taxon>Ovalentaria</taxon>
        <taxon>Pomacentridae</taxon>
        <taxon>Amphiprion</taxon>
    </lineage>
</organism>
<keyword evidence="3 7" id="KW-0342">GTP-binding</keyword>
<feature type="compositionally biased region" description="Acidic residues" evidence="8">
    <location>
        <begin position="514"/>
        <end position="535"/>
    </location>
</feature>
<accession>A0AAQ5ZFH5</accession>
<feature type="compositionally biased region" description="Low complexity" evidence="8">
    <location>
        <begin position="10"/>
        <end position="21"/>
    </location>
</feature>
<feature type="domain" description="CP-type G" evidence="9">
    <location>
        <begin position="207"/>
        <end position="368"/>
    </location>
</feature>
<evidence type="ECO:0000256" key="5">
    <source>
        <dbReference type="ARBA" id="ARBA00054763"/>
    </source>
</evidence>
<feature type="region of interest" description="Disordered" evidence="8">
    <location>
        <begin position="606"/>
        <end position="635"/>
    </location>
</feature>
<comment type="function">
    <text evidence="5">GTPase that associates with pre-60S ribosomal subunits in the nucleolus and is required for their nuclear export and maturation. May promote cell proliferation possibly by increasing p53/TP53 protein levels, and consequently those of its downstream product CDKN1A/p21, and decreasing RPL23A protein levels.</text>
</comment>
<feature type="compositionally biased region" description="Basic and acidic residues" evidence="8">
    <location>
        <begin position="536"/>
        <end position="545"/>
    </location>
</feature>
<sequence length="635" mass="72402">MVKPRFKGKSSINPSSSSSNPDRPKGAGGNNMRDRATIKRLNMYRQKQRCNNRGKVIKPLQYQSTVAPGTVARVEPNIKWFANTRVIKQSSLQKFQEEMGAVQKDPYRVVMRQSKLPMSLLHDRVKAHNSKVHILDTEGFETTFGPKAQRKRPSLMVGDVKDLVEQAEASALSYNADKDKNLVTEDTGVREEVREEIFKKGQSKRIWGELYKVIDSSDVIIQVLDARDPMGTRSKSIETYLKKEKPWKHLIFVLNKCDLIPTWVTKRWVAVLSQEYPTLAFHASLTNSFGKGSLIQLLRQFGKLHTDKKQISVGFIGYPNVGKSSVINTLRSKKVCNVAPLAGETKVWQYITLMRRIFLIDCPGVVYPSEDSESDIVLKGVVQVEKIKNPEEHIGAVLERAKPEYIQKTYRIPTWKSAEDFLEKLAFRTGKLLKGGEPDLSTVSKMVLNDWQRGRIPFFVKPPGPEGDEEVIVYRIFHLDNPDKILANVRQNFGKINVAPEFSEEDLVPVEMPDLDMSDLSGSDDEEDCEEDEDNDKANGNKSSREVIRELDEKIAKYKQFLDRAKSKRFSAIRSVSSFPNLNYIFSLTCRRAMDRAMKTKKVGARYYETHNVKNKNKNRKAPATEGQKTKRSKH</sequence>
<dbReference type="InterPro" id="IPR024929">
    <property type="entry name" value="GNL2_CP_dom"/>
</dbReference>
<comment type="subcellular location">
    <subcellularLocation>
        <location evidence="1 7">Nucleus</location>
        <location evidence="1 7">Nucleolus</location>
    </subcellularLocation>
</comment>
<evidence type="ECO:0000256" key="4">
    <source>
        <dbReference type="ARBA" id="ARBA00023242"/>
    </source>
</evidence>
<dbReference type="AlphaFoldDB" id="A0AAQ5ZFH5"/>